<dbReference type="KEGG" id="osg:BST96_04220"/>
<protein>
    <submittedName>
        <fullName evidence="1">Uncharacterized protein</fullName>
    </submittedName>
</protein>
<dbReference type="AlphaFoldDB" id="A0A1X9N8H2"/>
<dbReference type="RefSeq" id="WP_085757495.1">
    <property type="nucleotide sequence ID" value="NZ_CP019343.1"/>
</dbReference>
<evidence type="ECO:0000313" key="1">
    <source>
        <dbReference type="EMBL" id="ARN73384.1"/>
    </source>
</evidence>
<evidence type="ECO:0000313" key="2">
    <source>
        <dbReference type="Proteomes" id="UP000193450"/>
    </source>
</evidence>
<organism evidence="1 2">
    <name type="scientific">Oceanicoccus sagamiensis</name>
    <dbReference type="NCBI Taxonomy" id="716816"/>
    <lineage>
        <taxon>Bacteria</taxon>
        <taxon>Pseudomonadati</taxon>
        <taxon>Pseudomonadota</taxon>
        <taxon>Gammaproteobacteria</taxon>
        <taxon>Cellvibrionales</taxon>
        <taxon>Spongiibacteraceae</taxon>
        <taxon>Oceanicoccus</taxon>
    </lineage>
</organism>
<proteinExistence type="predicted"/>
<reference evidence="1 2" key="1">
    <citation type="submission" date="2016-11" db="EMBL/GenBank/DDBJ databases">
        <title>Trade-off between light-utilization and light-protection in marine flavobacteria.</title>
        <authorList>
            <person name="Kumagai Y."/>
        </authorList>
    </citation>
    <scope>NUCLEOTIDE SEQUENCE [LARGE SCALE GENOMIC DNA]</scope>
    <source>
        <strain evidence="1 2">NBRC 107125</strain>
    </source>
</reference>
<gene>
    <name evidence="1" type="ORF">BST96_04220</name>
</gene>
<dbReference type="Proteomes" id="UP000193450">
    <property type="component" value="Chromosome"/>
</dbReference>
<dbReference type="EMBL" id="CP019343">
    <property type="protein sequence ID" value="ARN73384.1"/>
    <property type="molecule type" value="Genomic_DNA"/>
</dbReference>
<dbReference type="STRING" id="716816.BST96_04220"/>
<name>A0A1X9N8H2_9GAMM</name>
<sequence length="237" mass="26387">MNKLSKTLLIASAIALTACGGDDGEEKVYTTFAEGPQDIIPADYCEKIQTYMASTTMPVVNEVHQNYDSFVKSKPAIEPLTSHQYIHYLPLTVNGQPEEFPAVVSCKLKTADRIQGVHGDDKAGEEQRCSDIIKRDVEQVVAEMAAAGIANNNSNYLIDEDEVSRIGPKWLNPWPYETAVRDAENILHFRSKALLVPYSVLIPMPDRFKGTHYCHLPTKQYIQAVLTDAITAPDNFE</sequence>
<dbReference type="OrthoDB" id="5735419at2"/>
<keyword evidence="2" id="KW-1185">Reference proteome</keyword>
<accession>A0A1X9N8H2</accession>
<dbReference type="PROSITE" id="PS51257">
    <property type="entry name" value="PROKAR_LIPOPROTEIN"/>
    <property type="match status" value="1"/>
</dbReference>